<evidence type="ECO:0000256" key="1">
    <source>
        <dbReference type="SAM" id="SignalP"/>
    </source>
</evidence>
<protein>
    <recommendedName>
        <fullName evidence="4">Tetratricopeptide repeat protein</fullName>
    </recommendedName>
</protein>
<name>A0A081FT94_9GAMM</name>
<proteinExistence type="predicted"/>
<dbReference type="Proteomes" id="UP000028252">
    <property type="component" value="Unassembled WGS sequence"/>
</dbReference>
<dbReference type="OrthoDB" id="6119385at2"/>
<keyword evidence="3" id="KW-1185">Reference proteome</keyword>
<evidence type="ECO:0008006" key="4">
    <source>
        <dbReference type="Google" id="ProtNLM"/>
    </source>
</evidence>
<evidence type="ECO:0000313" key="2">
    <source>
        <dbReference type="EMBL" id="KEA61749.1"/>
    </source>
</evidence>
<sequence length="329" mass="35413">MNSSRPLSSSMHRFKHLCVLPVFLLVASCVANGPVSSVEPDIHFVSQPVTAGAAESVTAQLSEQGLSPERYGLLTVYRQQRFTASAVLSALSVGDDVVASMKSGRTTIPIEAGEYPVSVSWGLPCSNILSASDCETNPYPETGSRGDMKIEPGQALTIEIYFHDYRFGLKQSAAPAPASLEVVEPVVAKVTLPEAQRAKQVAEAIAVASVKQPEEPQQPSAQPVQVMAQSKSVDIELSPEATRDKLLIGITNLLKAGKPKEALPLFEQLDQLPFEPDPSLDFYWGRALVQSGYGEPGLTKLYRYIKTQGSGATQYMSAIHLINQVEAGQ</sequence>
<feature type="chain" id="PRO_5001757294" description="Tetratricopeptide repeat protein" evidence="1">
    <location>
        <begin position="32"/>
        <end position="329"/>
    </location>
</feature>
<feature type="signal peptide" evidence="1">
    <location>
        <begin position="1"/>
        <end position="31"/>
    </location>
</feature>
<dbReference type="STRING" id="1232683.ADIMK_4206"/>
<gene>
    <name evidence="2" type="ORF">ADIMK_4206</name>
</gene>
<evidence type="ECO:0000313" key="3">
    <source>
        <dbReference type="Proteomes" id="UP000028252"/>
    </source>
</evidence>
<dbReference type="PROSITE" id="PS51257">
    <property type="entry name" value="PROKAR_LIPOPROTEIN"/>
    <property type="match status" value="1"/>
</dbReference>
<organism evidence="2 3">
    <name type="scientific">Marinobacterium lacunae</name>
    <dbReference type="NCBI Taxonomy" id="1232683"/>
    <lineage>
        <taxon>Bacteria</taxon>
        <taxon>Pseudomonadati</taxon>
        <taxon>Pseudomonadota</taxon>
        <taxon>Gammaproteobacteria</taxon>
        <taxon>Oceanospirillales</taxon>
        <taxon>Oceanospirillaceae</taxon>
        <taxon>Marinobacterium</taxon>
    </lineage>
</organism>
<dbReference type="RefSeq" id="WP_036192477.1">
    <property type="nucleotide sequence ID" value="NZ_JMQN01000063.1"/>
</dbReference>
<accession>A0A081FT94</accession>
<keyword evidence="1" id="KW-0732">Signal</keyword>
<dbReference type="AlphaFoldDB" id="A0A081FT94"/>
<reference evidence="2 3" key="1">
    <citation type="submission" date="2014-04" db="EMBL/GenBank/DDBJ databases">
        <title>Marinobacterium kochiensis sp. nov., isolated from sediment sample collected from Kochi backwaters in Kerala, India.</title>
        <authorList>
            <person name="Singh A."/>
            <person name="Pinnaka A.K."/>
        </authorList>
    </citation>
    <scope>NUCLEOTIDE SEQUENCE [LARGE SCALE GENOMIC DNA]</scope>
    <source>
        <strain evidence="2 3">AK27</strain>
    </source>
</reference>
<dbReference type="EMBL" id="JMQN01000063">
    <property type="protein sequence ID" value="KEA61749.1"/>
    <property type="molecule type" value="Genomic_DNA"/>
</dbReference>
<dbReference type="PATRIC" id="fig|1232683.4.peg.4138"/>
<comment type="caution">
    <text evidence="2">The sequence shown here is derived from an EMBL/GenBank/DDBJ whole genome shotgun (WGS) entry which is preliminary data.</text>
</comment>